<comment type="caution">
    <text evidence="2">The sequence shown here is derived from an EMBL/GenBank/DDBJ whole genome shotgun (WGS) entry which is preliminary data.</text>
</comment>
<protein>
    <submittedName>
        <fullName evidence="2">Uncharacterized protein</fullName>
    </submittedName>
</protein>
<organism evidence="2 3">
    <name type="scientific">Ephemerocybe angulata</name>
    <dbReference type="NCBI Taxonomy" id="980116"/>
    <lineage>
        <taxon>Eukaryota</taxon>
        <taxon>Fungi</taxon>
        <taxon>Dikarya</taxon>
        <taxon>Basidiomycota</taxon>
        <taxon>Agaricomycotina</taxon>
        <taxon>Agaricomycetes</taxon>
        <taxon>Agaricomycetidae</taxon>
        <taxon>Agaricales</taxon>
        <taxon>Agaricineae</taxon>
        <taxon>Psathyrellaceae</taxon>
        <taxon>Ephemerocybe</taxon>
    </lineage>
</organism>
<gene>
    <name evidence="2" type="ORF">DFP72DRAFT_861626</name>
</gene>
<sequence>MPEHRTNSASTAQKLTTRLPPRSSPTPYQVVYESQNLVSNLGWRDILKAVYGSHKEAERLKDPTLSSVEKEKSPLKPFNNRPNAVPKSSSNPTPIPSMTPASKARSNVYSRRAGGDYIGTWPSNLIYWQGRRGGRAICAATTQGQRQSNSIVYLAAVKALRELGYELARREAGQGIGAGAELVDIIACFKHILGSGVREEPLRIWVISETHFGREGGG</sequence>
<feature type="region of interest" description="Disordered" evidence="1">
    <location>
        <begin position="56"/>
        <end position="106"/>
    </location>
</feature>
<evidence type="ECO:0000313" key="3">
    <source>
        <dbReference type="Proteomes" id="UP000521943"/>
    </source>
</evidence>
<evidence type="ECO:0000256" key="1">
    <source>
        <dbReference type="SAM" id="MobiDB-lite"/>
    </source>
</evidence>
<evidence type="ECO:0000313" key="2">
    <source>
        <dbReference type="EMBL" id="KAF6741681.1"/>
    </source>
</evidence>
<reference evidence="2 3" key="1">
    <citation type="submission" date="2020-07" db="EMBL/GenBank/DDBJ databases">
        <title>Comparative genomics of pyrophilous fungi reveals a link between fire events and developmental genes.</title>
        <authorList>
            <consortium name="DOE Joint Genome Institute"/>
            <person name="Steindorff A.S."/>
            <person name="Carver A."/>
            <person name="Calhoun S."/>
            <person name="Stillman K."/>
            <person name="Liu H."/>
            <person name="Lipzen A."/>
            <person name="Pangilinan J."/>
            <person name="Labutti K."/>
            <person name="Bruns T.D."/>
            <person name="Grigoriev I.V."/>
        </authorList>
    </citation>
    <scope>NUCLEOTIDE SEQUENCE [LARGE SCALE GENOMIC DNA]</scope>
    <source>
        <strain evidence="2 3">CBS 144469</strain>
    </source>
</reference>
<feature type="compositionally biased region" description="Low complexity" evidence="1">
    <location>
        <begin position="15"/>
        <end position="27"/>
    </location>
</feature>
<feature type="compositionally biased region" description="Polar residues" evidence="1">
    <location>
        <begin position="80"/>
        <end position="92"/>
    </location>
</feature>
<name>A0A8H6LUL0_9AGAR</name>
<dbReference type="EMBL" id="JACGCI010000222">
    <property type="protein sequence ID" value="KAF6741681.1"/>
    <property type="molecule type" value="Genomic_DNA"/>
</dbReference>
<dbReference type="Proteomes" id="UP000521943">
    <property type="component" value="Unassembled WGS sequence"/>
</dbReference>
<proteinExistence type="predicted"/>
<dbReference type="AlphaFoldDB" id="A0A8H6LUL0"/>
<feature type="compositionally biased region" description="Basic and acidic residues" evidence="1">
    <location>
        <begin position="56"/>
        <end position="74"/>
    </location>
</feature>
<keyword evidence="3" id="KW-1185">Reference proteome</keyword>
<feature type="region of interest" description="Disordered" evidence="1">
    <location>
        <begin position="1"/>
        <end position="27"/>
    </location>
</feature>
<accession>A0A8H6LUL0</accession>